<name>A0A834R995_SARSC</name>
<dbReference type="Pfam" id="PF12335">
    <property type="entry name" value="SBF2"/>
    <property type="match status" value="1"/>
</dbReference>
<accession>A0A834R995</accession>
<feature type="domain" description="SBF1/SBF2" evidence="1">
    <location>
        <begin position="245"/>
        <end position="290"/>
    </location>
</feature>
<dbReference type="EnsemblMetazoa" id="SSS_1110s_mrna">
    <property type="protein sequence ID" value="KAF7492445.1"/>
    <property type="gene ID" value="SSS_1110"/>
</dbReference>
<organism evidence="2">
    <name type="scientific">Sarcoptes scabiei</name>
    <name type="common">Itch mite</name>
    <name type="synonym">Acarus scabiei</name>
    <dbReference type="NCBI Taxonomy" id="52283"/>
    <lineage>
        <taxon>Eukaryota</taxon>
        <taxon>Metazoa</taxon>
        <taxon>Ecdysozoa</taxon>
        <taxon>Arthropoda</taxon>
        <taxon>Chelicerata</taxon>
        <taxon>Arachnida</taxon>
        <taxon>Acari</taxon>
        <taxon>Acariformes</taxon>
        <taxon>Sarcoptiformes</taxon>
        <taxon>Astigmata</taxon>
        <taxon>Psoroptidia</taxon>
        <taxon>Sarcoptoidea</taxon>
        <taxon>Sarcoptidae</taxon>
        <taxon>Sarcoptinae</taxon>
        <taxon>Sarcoptes</taxon>
    </lineage>
</organism>
<reference evidence="3" key="3">
    <citation type="submission" date="2022-06" db="UniProtKB">
        <authorList>
            <consortium name="EnsemblMetazoa"/>
        </authorList>
    </citation>
    <scope>IDENTIFICATION</scope>
</reference>
<dbReference type="PANTHER" id="PTHR13663:SF2">
    <property type="entry name" value="SIMILAR TO RIKEN CDNA 6430548M08"/>
    <property type="match status" value="1"/>
</dbReference>
<dbReference type="InterPro" id="IPR022096">
    <property type="entry name" value="SBF1/SBF2"/>
</dbReference>
<dbReference type="OrthoDB" id="6268344at2759"/>
<dbReference type="PANTHER" id="PTHR13663">
    <property type="entry name" value="SIMILAR TO RIKEN CDNA 6430548M08"/>
    <property type="match status" value="1"/>
</dbReference>
<dbReference type="InterPro" id="IPR039872">
    <property type="entry name" value="KIAA0513"/>
</dbReference>
<evidence type="ECO:0000313" key="2">
    <source>
        <dbReference type="EMBL" id="KAF7492445.1"/>
    </source>
</evidence>
<gene>
    <name evidence="2" type="ORF">SSS_1110</name>
</gene>
<protein>
    <recommendedName>
        <fullName evidence="1">SBF1/SBF2 domain-containing protein</fullName>
    </recommendedName>
</protein>
<dbReference type="Proteomes" id="UP000070412">
    <property type="component" value="Unassembled WGS sequence"/>
</dbReference>
<dbReference type="AlphaFoldDB" id="A0A834R995"/>
<reference evidence="2" key="2">
    <citation type="submission" date="2020-01" db="EMBL/GenBank/DDBJ databases">
        <authorList>
            <person name="Korhonen P.K.K."/>
            <person name="Guangxu M.G."/>
            <person name="Wang T.W."/>
            <person name="Stroehlein A.J.S."/>
            <person name="Young N.D."/>
            <person name="Ang C.-S.A."/>
            <person name="Fernando D.W.F."/>
            <person name="Lu H.L."/>
            <person name="Taylor S.T."/>
            <person name="Ehtesham M.E.M."/>
            <person name="Najaraj S.H.N."/>
            <person name="Harsha G.H.G."/>
            <person name="Madugundu A.M."/>
            <person name="Renuse S.R."/>
            <person name="Holt D.H."/>
            <person name="Pandey A.P."/>
            <person name="Papenfuss A.P."/>
            <person name="Gasser R.B.G."/>
            <person name="Fischer K.F."/>
        </authorList>
    </citation>
    <scope>NUCLEOTIDE SEQUENCE</scope>
    <source>
        <strain evidence="2">SSS_KF_BRIS2020</strain>
    </source>
</reference>
<evidence type="ECO:0000313" key="3">
    <source>
        <dbReference type="EnsemblMetazoa" id="KAF7492445.1"/>
    </source>
</evidence>
<evidence type="ECO:0000313" key="4">
    <source>
        <dbReference type="Proteomes" id="UP000070412"/>
    </source>
</evidence>
<evidence type="ECO:0000259" key="1">
    <source>
        <dbReference type="Pfam" id="PF12335"/>
    </source>
</evidence>
<reference evidence="4" key="1">
    <citation type="journal article" date="2020" name="PLoS Negl. Trop. Dis.">
        <title>High-quality nuclear genome for Sarcoptes scabiei-A critical resource for a neglected parasite.</title>
        <authorList>
            <person name="Korhonen P.K."/>
            <person name="Gasser R.B."/>
            <person name="Ma G."/>
            <person name="Wang T."/>
            <person name="Stroehlein A.J."/>
            <person name="Young N.D."/>
            <person name="Ang C.S."/>
            <person name="Fernando D.D."/>
            <person name="Lu H.C."/>
            <person name="Taylor S."/>
            <person name="Reynolds S.L."/>
            <person name="Mofiz E."/>
            <person name="Najaraj S.H."/>
            <person name="Gowda H."/>
            <person name="Madugundu A."/>
            <person name="Renuse S."/>
            <person name="Holt D."/>
            <person name="Pandey A."/>
            <person name="Papenfuss A.T."/>
            <person name="Fischer K."/>
        </authorList>
    </citation>
    <scope>NUCLEOTIDE SEQUENCE [LARGE SCALE GENOMIC DNA]</scope>
</reference>
<proteinExistence type="predicted"/>
<sequence>MQNQLYHFRSFDSLDLSDNYQSFESNSTSCSDLRSVTNDQRKVLSNQINITGGHSDLGSSVESFENEIETISLKRSCSVQSIANFSDCSHQEDECLSSKKHQQVEAKDFIRKFVEKIFKDCTSITLDEKAKFGNLAQTETARLWFARYINKKRIERKCVSESTFFSLAQYFALILFECAESDDFGPAKILMNMCFTYFHIPISLNGPYQDRTKQIQSRWSLLNRYCNSPQNHQNNSKKITEIHQEQYLYEILRDQPIWRQIRFWNAAFFDAVISERANFYENNRDPSNRFYDWQFHANLTFGQLGTFTHNMHSFGLSEEFCLEFLRKQATIANMTSEQIRILSDNIRAMYGKK</sequence>
<dbReference type="EMBL" id="WVUK01000056">
    <property type="protein sequence ID" value="KAF7492445.1"/>
    <property type="molecule type" value="Genomic_DNA"/>
</dbReference>
<keyword evidence="4" id="KW-1185">Reference proteome</keyword>